<evidence type="ECO:0000256" key="1">
    <source>
        <dbReference type="SAM" id="MobiDB-lite"/>
    </source>
</evidence>
<organism evidence="3 4">
    <name type="scientific">Azohydromonas lata</name>
    <dbReference type="NCBI Taxonomy" id="45677"/>
    <lineage>
        <taxon>Bacteria</taxon>
        <taxon>Pseudomonadati</taxon>
        <taxon>Pseudomonadota</taxon>
        <taxon>Betaproteobacteria</taxon>
        <taxon>Burkholderiales</taxon>
        <taxon>Sphaerotilaceae</taxon>
        <taxon>Azohydromonas</taxon>
    </lineage>
</organism>
<name>A0ABU5IBT1_9BURK</name>
<feature type="transmembrane region" description="Helical" evidence="2">
    <location>
        <begin position="45"/>
        <end position="68"/>
    </location>
</feature>
<keyword evidence="2" id="KW-0812">Transmembrane</keyword>
<dbReference type="InterPro" id="IPR032314">
    <property type="entry name" value="DUF4845"/>
</dbReference>
<proteinExistence type="predicted"/>
<evidence type="ECO:0000313" key="4">
    <source>
        <dbReference type="Proteomes" id="UP001293718"/>
    </source>
</evidence>
<keyword evidence="4" id="KW-1185">Reference proteome</keyword>
<dbReference type="EMBL" id="JAXOJX010000009">
    <property type="protein sequence ID" value="MDZ5456569.1"/>
    <property type="molecule type" value="Genomic_DNA"/>
</dbReference>
<dbReference type="RefSeq" id="WP_322465085.1">
    <property type="nucleotide sequence ID" value="NZ_JAXOJX010000009.1"/>
</dbReference>
<protein>
    <submittedName>
        <fullName evidence="3">DUF4845 domain-containing protein</fullName>
    </submittedName>
</protein>
<gene>
    <name evidence="3" type="ORF">SM757_08265</name>
</gene>
<sequence>MKPPRAAQPQLWGRGQGGARPRGPSVFSRSFSRSFSPSLRPQRGLSLITLLLWAVLLAALVVAALRVLPSVNQYYAVRRAVEKLVGTSLNPADIRADFDKQRAANPEISVLRGDDLDIRRDGDHLVIRFAYDKQIELVHPVYLLIKYHGRSR</sequence>
<keyword evidence="2" id="KW-0472">Membrane</keyword>
<reference evidence="3 4" key="1">
    <citation type="submission" date="2023-11" db="EMBL/GenBank/DDBJ databases">
        <title>Draft genome of Azohydromonas lata strain H1 (DSM1123), a polyhydroxyalkanoate producer.</title>
        <authorList>
            <person name="Traversa D."/>
            <person name="D'Addabbo P."/>
            <person name="Pazzani C."/>
            <person name="Manzari C."/>
            <person name="Chiara M."/>
            <person name="Scrascia M."/>
        </authorList>
    </citation>
    <scope>NUCLEOTIDE SEQUENCE [LARGE SCALE GENOMIC DNA]</scope>
    <source>
        <strain evidence="3 4">H1</strain>
    </source>
</reference>
<comment type="caution">
    <text evidence="3">The sequence shown here is derived from an EMBL/GenBank/DDBJ whole genome shotgun (WGS) entry which is preliminary data.</text>
</comment>
<keyword evidence="2" id="KW-1133">Transmembrane helix</keyword>
<evidence type="ECO:0000313" key="3">
    <source>
        <dbReference type="EMBL" id="MDZ5456569.1"/>
    </source>
</evidence>
<feature type="region of interest" description="Disordered" evidence="1">
    <location>
        <begin position="1"/>
        <end position="28"/>
    </location>
</feature>
<evidence type="ECO:0000256" key="2">
    <source>
        <dbReference type="SAM" id="Phobius"/>
    </source>
</evidence>
<dbReference type="Proteomes" id="UP001293718">
    <property type="component" value="Unassembled WGS sequence"/>
</dbReference>
<dbReference type="Pfam" id="PF16137">
    <property type="entry name" value="DUF4845"/>
    <property type="match status" value="1"/>
</dbReference>
<accession>A0ABU5IBT1</accession>